<dbReference type="KEGG" id="dhe:111600764"/>
<evidence type="ECO:0000313" key="3">
    <source>
        <dbReference type="RefSeq" id="XP_030080943.1"/>
    </source>
</evidence>
<dbReference type="OMA" id="HNYEYGY"/>
<dbReference type="Proteomes" id="UP000504633">
    <property type="component" value="Unplaced"/>
</dbReference>
<name>A0A6J2ST55_DROHY</name>
<protein>
    <submittedName>
        <fullName evidence="3">Signal transducer and activator of transcription B</fullName>
    </submittedName>
</protein>
<dbReference type="OrthoDB" id="6328726at2759"/>
<organism evidence="2 3">
    <name type="scientific">Drosophila hydei</name>
    <name type="common">Fruit fly</name>
    <dbReference type="NCBI Taxonomy" id="7224"/>
    <lineage>
        <taxon>Eukaryota</taxon>
        <taxon>Metazoa</taxon>
        <taxon>Ecdysozoa</taxon>
        <taxon>Arthropoda</taxon>
        <taxon>Hexapoda</taxon>
        <taxon>Insecta</taxon>
        <taxon>Pterygota</taxon>
        <taxon>Neoptera</taxon>
        <taxon>Endopterygota</taxon>
        <taxon>Diptera</taxon>
        <taxon>Brachycera</taxon>
        <taxon>Muscomorpha</taxon>
        <taxon>Ephydroidea</taxon>
        <taxon>Drosophilidae</taxon>
        <taxon>Drosophila</taxon>
    </lineage>
</organism>
<proteinExistence type="predicted"/>
<keyword evidence="2" id="KW-1185">Reference proteome</keyword>
<dbReference type="RefSeq" id="XP_030080943.1">
    <property type="nucleotide sequence ID" value="XM_030225083.1"/>
</dbReference>
<sequence>MRASEHQNLCACVRGSQRECMLQRQRLERQSALSALSRSKQNSERGLRIELDFELLAIVAARFGGSTRRSTLALAFEESKQDAPNNRYNSYYSSSENDYGNIDGIADNDNDNNNYSNYNKATAEWQQKLYANSQEQQQQQQQFVDDPEAARNDFLSQLSDLNAAVQGVGMFAAQHSSNSNANSNSNNNNNSDKNNNVWQAAAEFERERTHLPLERQSRSSYLNRYAAGAGAGARAAAVGQPERYEMPVETSEDVEDGVDIEGEEDYAVGTKDADELSDQLPYGIQNVRKRRVRSVMPPPLPPQQQGSSDGVTYQSLCPTKRVTVKLDNGEYRPNHYVEVTCANNYAPLPARLHSYDNYNYRNNELPLLRALLNERVGEKREICSATGFACIQLNRTIHLIRLNEGSGCWESETRTVPSGCECMWPKHSYGDIASYHQAQKRFRTSLNNLQARIAAGTIDYTPGTGYRQLTLRTRTPKARAGSGAAGRSRRSDLLDYENYELN</sequence>
<gene>
    <name evidence="3" type="primary">LOC111600764</name>
</gene>
<accession>A0A6J2ST55</accession>
<dbReference type="GeneID" id="111600764"/>
<feature type="compositionally biased region" description="Low complexity" evidence="1">
    <location>
        <begin position="176"/>
        <end position="194"/>
    </location>
</feature>
<reference evidence="3" key="1">
    <citation type="submission" date="2025-08" db="UniProtKB">
        <authorList>
            <consortium name="RefSeq"/>
        </authorList>
    </citation>
    <scope>IDENTIFICATION</scope>
    <source>
        <strain evidence="3">15085-1641.00</strain>
        <tissue evidence="3">Whole body</tissue>
    </source>
</reference>
<evidence type="ECO:0000313" key="2">
    <source>
        <dbReference type="Proteomes" id="UP000504633"/>
    </source>
</evidence>
<feature type="region of interest" description="Disordered" evidence="1">
    <location>
        <begin position="175"/>
        <end position="194"/>
    </location>
</feature>
<evidence type="ECO:0000256" key="1">
    <source>
        <dbReference type="SAM" id="MobiDB-lite"/>
    </source>
</evidence>
<dbReference type="AlphaFoldDB" id="A0A6J2ST55"/>